<dbReference type="EMBL" id="VYDA01000339">
    <property type="protein sequence ID" value="MYH61903.1"/>
    <property type="molecule type" value="Genomic_DNA"/>
</dbReference>
<keyword evidence="3 8" id="KW-0813">Transport</keyword>
<organism evidence="10">
    <name type="scientific">Caldilineaceae bacterium SB0675_bin_29</name>
    <dbReference type="NCBI Taxonomy" id="2605266"/>
    <lineage>
        <taxon>Bacteria</taxon>
        <taxon>Bacillati</taxon>
        <taxon>Chloroflexota</taxon>
        <taxon>Caldilineae</taxon>
        <taxon>Caldilineales</taxon>
        <taxon>Caldilineaceae</taxon>
    </lineage>
</organism>
<dbReference type="GO" id="GO:0043190">
    <property type="term" value="C:ATP-binding cassette (ABC) transporter complex"/>
    <property type="evidence" value="ECO:0007669"/>
    <property type="project" value="InterPro"/>
</dbReference>
<protein>
    <submittedName>
        <fullName evidence="10">Iron chelate uptake ABC transporter family permease subunit</fullName>
    </submittedName>
</protein>
<dbReference type="InterPro" id="IPR001626">
    <property type="entry name" value="ABC_TroCD"/>
</dbReference>
<keyword evidence="4" id="KW-1003">Cell membrane</keyword>
<dbReference type="Pfam" id="PF00950">
    <property type="entry name" value="ABC-3"/>
    <property type="match status" value="1"/>
</dbReference>
<comment type="caution">
    <text evidence="10">The sequence shown here is derived from an EMBL/GenBank/DDBJ whole genome shotgun (WGS) entry which is preliminary data.</text>
</comment>
<evidence type="ECO:0000256" key="8">
    <source>
        <dbReference type="RuleBase" id="RU003943"/>
    </source>
</evidence>
<evidence type="ECO:0000256" key="2">
    <source>
        <dbReference type="ARBA" id="ARBA00008034"/>
    </source>
</evidence>
<feature type="transmembrane region" description="Helical" evidence="9">
    <location>
        <begin position="89"/>
        <end position="107"/>
    </location>
</feature>
<feature type="transmembrane region" description="Helical" evidence="9">
    <location>
        <begin position="128"/>
        <end position="145"/>
    </location>
</feature>
<gene>
    <name evidence="10" type="ORF">F4148_09105</name>
</gene>
<proteinExistence type="inferred from homology"/>
<keyword evidence="7 9" id="KW-0472">Membrane</keyword>
<dbReference type="AlphaFoldDB" id="A0A6B1FXP2"/>
<comment type="subcellular location">
    <subcellularLocation>
        <location evidence="1 8">Cell membrane</location>
        <topology evidence="1 8">Multi-pass membrane protein</topology>
    </subcellularLocation>
</comment>
<comment type="similarity">
    <text evidence="2 8">Belongs to the ABC-3 integral membrane protein family.</text>
</comment>
<evidence type="ECO:0000256" key="9">
    <source>
        <dbReference type="SAM" id="Phobius"/>
    </source>
</evidence>
<evidence type="ECO:0000256" key="7">
    <source>
        <dbReference type="ARBA" id="ARBA00023136"/>
    </source>
</evidence>
<dbReference type="PANTHER" id="PTHR30477:SF8">
    <property type="entry name" value="METAL TRANSPORT SYSTEM MEMBRANE PROTEIN CT_070-RELATED"/>
    <property type="match status" value="1"/>
</dbReference>
<evidence type="ECO:0000313" key="10">
    <source>
        <dbReference type="EMBL" id="MYH61903.1"/>
    </source>
</evidence>
<evidence type="ECO:0000256" key="5">
    <source>
        <dbReference type="ARBA" id="ARBA00022692"/>
    </source>
</evidence>
<dbReference type="Gene3D" id="1.10.3470.10">
    <property type="entry name" value="ABC transporter involved in vitamin B12 uptake, BtuC"/>
    <property type="match status" value="1"/>
</dbReference>
<dbReference type="PANTHER" id="PTHR30477">
    <property type="entry name" value="ABC-TRANSPORTER METAL-BINDING PROTEIN"/>
    <property type="match status" value="1"/>
</dbReference>
<reference evidence="10" key="1">
    <citation type="submission" date="2019-09" db="EMBL/GenBank/DDBJ databases">
        <title>Characterisation of the sponge microbiome using genome-centric metagenomics.</title>
        <authorList>
            <person name="Engelberts J.P."/>
            <person name="Robbins S.J."/>
            <person name="De Goeij J.M."/>
            <person name="Aranda M."/>
            <person name="Bell S.C."/>
            <person name="Webster N.S."/>
        </authorList>
    </citation>
    <scope>NUCLEOTIDE SEQUENCE</scope>
    <source>
        <strain evidence="10">SB0675_bin_29</strain>
    </source>
</reference>
<keyword evidence="5 8" id="KW-0812">Transmembrane</keyword>
<sequence length="146" mass="15866">MVGEIGVAWANTNSHCLSGCESVTITPDDPRAETTRQCTNCRNLGISPRDDKAEFTQICTNCGHYSPAQAWQAGFTSQEPVLVFWPKSITVMAVLTVLTLLAILLFYKELKLSTFDPTLAAALGFRPTLLHYGLMVLVSLVAVGAF</sequence>
<evidence type="ECO:0000256" key="4">
    <source>
        <dbReference type="ARBA" id="ARBA00022475"/>
    </source>
</evidence>
<name>A0A6B1FXP2_9CHLR</name>
<dbReference type="SUPFAM" id="SSF81345">
    <property type="entry name" value="ABC transporter involved in vitamin B12 uptake, BtuC"/>
    <property type="match status" value="1"/>
</dbReference>
<evidence type="ECO:0000256" key="1">
    <source>
        <dbReference type="ARBA" id="ARBA00004651"/>
    </source>
</evidence>
<keyword evidence="6 9" id="KW-1133">Transmembrane helix</keyword>
<dbReference type="InterPro" id="IPR037294">
    <property type="entry name" value="ABC_BtuC-like"/>
</dbReference>
<evidence type="ECO:0000256" key="3">
    <source>
        <dbReference type="ARBA" id="ARBA00022448"/>
    </source>
</evidence>
<evidence type="ECO:0000256" key="6">
    <source>
        <dbReference type="ARBA" id="ARBA00022989"/>
    </source>
</evidence>
<dbReference type="GO" id="GO:0055085">
    <property type="term" value="P:transmembrane transport"/>
    <property type="evidence" value="ECO:0007669"/>
    <property type="project" value="InterPro"/>
</dbReference>
<dbReference type="GO" id="GO:0010043">
    <property type="term" value="P:response to zinc ion"/>
    <property type="evidence" value="ECO:0007669"/>
    <property type="project" value="TreeGrafter"/>
</dbReference>
<feature type="non-terminal residue" evidence="10">
    <location>
        <position position="146"/>
    </location>
</feature>
<accession>A0A6B1FXP2</accession>